<dbReference type="AlphaFoldDB" id="A0A1D2M3U2"/>
<protein>
    <submittedName>
        <fullName evidence="1">Uncharacterized protein</fullName>
    </submittedName>
</protein>
<keyword evidence="2" id="KW-1185">Reference proteome</keyword>
<accession>A0A1D2M3U2</accession>
<dbReference type="EMBL" id="LJIJ01004913">
    <property type="protein sequence ID" value="ODM87648.1"/>
    <property type="molecule type" value="Genomic_DNA"/>
</dbReference>
<evidence type="ECO:0000313" key="2">
    <source>
        <dbReference type="Proteomes" id="UP000094527"/>
    </source>
</evidence>
<reference evidence="1 2" key="1">
    <citation type="journal article" date="2016" name="Genome Biol. Evol.">
        <title>Gene Family Evolution Reflects Adaptation to Soil Environmental Stressors in the Genome of the Collembolan Orchesella cincta.</title>
        <authorList>
            <person name="Faddeeva-Vakhrusheva A."/>
            <person name="Derks M.F."/>
            <person name="Anvar S.Y."/>
            <person name="Agamennone V."/>
            <person name="Suring W."/>
            <person name="Smit S."/>
            <person name="van Straalen N.M."/>
            <person name="Roelofs D."/>
        </authorList>
    </citation>
    <scope>NUCLEOTIDE SEQUENCE [LARGE SCALE GENOMIC DNA]</scope>
    <source>
        <tissue evidence="1">Mixed pool</tissue>
    </source>
</reference>
<comment type="caution">
    <text evidence="1">The sequence shown here is derived from an EMBL/GenBank/DDBJ whole genome shotgun (WGS) entry which is preliminary data.</text>
</comment>
<sequence length="83" mass="9293">MQKSFNTDGALVRHTVLILNRSAGFAFFVTSFRSWRTTSEAIAELISRKSLTSVTLQRIQNPPGFEQSHPATSRCEAEYSLVT</sequence>
<proteinExistence type="predicted"/>
<gene>
    <name evidence="1" type="ORF">Ocin01_19038</name>
</gene>
<dbReference type="Proteomes" id="UP000094527">
    <property type="component" value="Unassembled WGS sequence"/>
</dbReference>
<name>A0A1D2M3U2_ORCCI</name>
<evidence type="ECO:0000313" key="1">
    <source>
        <dbReference type="EMBL" id="ODM87648.1"/>
    </source>
</evidence>
<organism evidence="1 2">
    <name type="scientific">Orchesella cincta</name>
    <name type="common">Springtail</name>
    <name type="synonym">Podura cincta</name>
    <dbReference type="NCBI Taxonomy" id="48709"/>
    <lineage>
        <taxon>Eukaryota</taxon>
        <taxon>Metazoa</taxon>
        <taxon>Ecdysozoa</taxon>
        <taxon>Arthropoda</taxon>
        <taxon>Hexapoda</taxon>
        <taxon>Collembola</taxon>
        <taxon>Entomobryomorpha</taxon>
        <taxon>Entomobryoidea</taxon>
        <taxon>Orchesellidae</taxon>
        <taxon>Orchesellinae</taxon>
        <taxon>Orchesella</taxon>
    </lineage>
</organism>